<organism evidence="2 3">
    <name type="scientific">Beauveria bassiana</name>
    <name type="common">White muscardine disease fungus</name>
    <name type="synonym">Tritirachium shiotae</name>
    <dbReference type="NCBI Taxonomy" id="176275"/>
    <lineage>
        <taxon>Eukaryota</taxon>
        <taxon>Fungi</taxon>
        <taxon>Dikarya</taxon>
        <taxon>Ascomycota</taxon>
        <taxon>Pezizomycotina</taxon>
        <taxon>Sordariomycetes</taxon>
        <taxon>Hypocreomycetidae</taxon>
        <taxon>Hypocreales</taxon>
        <taxon>Cordycipitaceae</taxon>
        <taxon>Beauveria</taxon>
    </lineage>
</organism>
<feature type="region of interest" description="Disordered" evidence="1">
    <location>
        <begin position="1"/>
        <end position="26"/>
    </location>
</feature>
<name>A0A2S7YCX2_BEABA</name>
<reference evidence="2 3" key="1">
    <citation type="submission" date="2016-07" db="EMBL/GenBank/DDBJ databases">
        <title>Comparative genomics of the entomopathogenic fungus Beauveria bassiana.</title>
        <authorList>
            <person name="Valero Jimenez C.A."/>
            <person name="Zwaan B.J."/>
            <person name="Van Kan J.A."/>
            <person name="Takken W."/>
            <person name="Debets A.J."/>
            <person name="Schoustra S.E."/>
            <person name="Koenraadt C.J."/>
        </authorList>
    </citation>
    <scope>NUCLEOTIDE SEQUENCE [LARGE SCALE GENOMIC DNA]</scope>
    <source>
        <strain evidence="2 3">ARSEF 8028</strain>
    </source>
</reference>
<evidence type="ECO:0000313" key="3">
    <source>
        <dbReference type="Proteomes" id="UP000237441"/>
    </source>
</evidence>
<dbReference type="AlphaFoldDB" id="A0A2S7YCX2"/>
<protein>
    <submittedName>
        <fullName evidence="2">Uncharacterized protein</fullName>
    </submittedName>
</protein>
<dbReference type="Proteomes" id="UP000237441">
    <property type="component" value="Unassembled WGS sequence"/>
</dbReference>
<dbReference type="EMBL" id="JRHA01000004">
    <property type="protein sequence ID" value="PQK13773.1"/>
    <property type="molecule type" value="Genomic_DNA"/>
</dbReference>
<proteinExistence type="predicted"/>
<gene>
    <name evidence="2" type="ORF">BB8028_0004g07040</name>
</gene>
<comment type="caution">
    <text evidence="2">The sequence shown here is derived from an EMBL/GenBank/DDBJ whole genome shotgun (WGS) entry which is preliminary data.</text>
</comment>
<evidence type="ECO:0000313" key="2">
    <source>
        <dbReference type="EMBL" id="PQK13773.1"/>
    </source>
</evidence>
<accession>A0A2S7YCX2</accession>
<evidence type="ECO:0000256" key="1">
    <source>
        <dbReference type="SAM" id="MobiDB-lite"/>
    </source>
</evidence>
<sequence length="105" mass="11666">MLHTPLPQAPSRANEKKSGDTKLAPVYDAQCGPPSMNLAVSHKTWHCLGSSPSRHPVGLLERKLVSAALAALTSPISYRHFPTRLSRRQRRAFPECLYLYLEASK</sequence>